<proteinExistence type="predicted"/>
<feature type="transmembrane region" description="Helical" evidence="4">
    <location>
        <begin position="288"/>
        <end position="305"/>
    </location>
</feature>
<reference evidence="7" key="1">
    <citation type="submission" date="2019-03" db="EMBL/GenBank/DDBJ databases">
        <title>Aquabacterium pictum sp.nov., the first bacteriochlorophyll a-containing freshwater bacterium in the genus Aquabacterium of the class Betaproteobacteria.</title>
        <authorList>
            <person name="Hirose S."/>
            <person name="Tank M."/>
            <person name="Hara E."/>
            <person name="Tamaki H."/>
            <person name="Takaichi S."/>
            <person name="Haruta S."/>
            <person name="Hanada S."/>
        </authorList>
    </citation>
    <scope>NUCLEOTIDE SEQUENCE [LARGE SCALE GENOMIC DNA]</scope>
    <source>
        <strain evidence="7">W35</strain>
    </source>
</reference>
<protein>
    <recommendedName>
        <fullName evidence="5">Major facilitator superfamily (MFS) profile domain-containing protein</fullName>
    </recommendedName>
</protein>
<dbReference type="InterPro" id="IPR011701">
    <property type="entry name" value="MFS"/>
</dbReference>
<feature type="transmembrane region" description="Helical" evidence="4">
    <location>
        <begin position="311"/>
        <end position="331"/>
    </location>
</feature>
<keyword evidence="2 4" id="KW-1133">Transmembrane helix</keyword>
<feature type="transmembrane region" description="Helical" evidence="4">
    <location>
        <begin position="90"/>
        <end position="110"/>
    </location>
</feature>
<keyword evidence="3 4" id="KW-0472">Membrane</keyword>
<sequence>MTAPAPIPASAPAGTRMLVLLMVGQIALHAAMAGQRMAAPLQALEAGHSAWTVGVLLALFAALPVLIAMPAGRMADRHGYHRPQGLAVGLSLFGVACALAACFLSGWWQFGLQCLGAAASGAGTNVGVIVVLRAAGLLATDSTERMRVFSWLGMAFSGANVLGPVTAGFLIDLGGFAAAYGVLLAMPLVSVWVMRRVPAQPPAAVVARPAGSSRWALLATPGLKRLLFINWLLSASWDVHSFAVPVLGHARGYNATTIGLVLGIFTAAVTVVRFVIPLLAHRLQEVTVLRAAMVMTAGVFAIYPFAGTPWLMAGCATLLGLALGAVQPMIMSTLHQMTPPDRHGEAIAIRSMTINFSSSVMPLAFGLAGTALGPGALFWLMGAAVGGGSWAVNGLRRVFAPPA</sequence>
<gene>
    <name evidence="6" type="ORF">AQPW35_01290</name>
</gene>
<dbReference type="AlphaFoldDB" id="A0A480AQN2"/>
<feature type="domain" description="Major facilitator superfamily (MFS) profile" evidence="5">
    <location>
        <begin position="167"/>
        <end position="403"/>
    </location>
</feature>
<organism evidence="6 7">
    <name type="scientific">Pseudaquabacterium pictum</name>
    <dbReference type="NCBI Taxonomy" id="2315236"/>
    <lineage>
        <taxon>Bacteria</taxon>
        <taxon>Pseudomonadati</taxon>
        <taxon>Pseudomonadota</taxon>
        <taxon>Betaproteobacteria</taxon>
        <taxon>Burkholderiales</taxon>
        <taxon>Sphaerotilaceae</taxon>
        <taxon>Pseudaquabacterium</taxon>
    </lineage>
</organism>
<feature type="transmembrane region" description="Helical" evidence="4">
    <location>
        <begin position="215"/>
        <end position="233"/>
    </location>
</feature>
<evidence type="ECO:0000256" key="4">
    <source>
        <dbReference type="SAM" id="Phobius"/>
    </source>
</evidence>
<dbReference type="OrthoDB" id="4822895at2"/>
<dbReference type="PANTHER" id="PTHR23526:SF4">
    <property type="entry name" value="INTEGRAL MEMBRANE TRANSPORT PROTEIN"/>
    <property type="match status" value="1"/>
</dbReference>
<evidence type="ECO:0000256" key="2">
    <source>
        <dbReference type="ARBA" id="ARBA00022989"/>
    </source>
</evidence>
<dbReference type="RefSeq" id="WP_137730833.1">
    <property type="nucleotide sequence ID" value="NZ_BJCL01000001.1"/>
</dbReference>
<dbReference type="InterPro" id="IPR020846">
    <property type="entry name" value="MFS_dom"/>
</dbReference>
<dbReference type="PROSITE" id="PS50850">
    <property type="entry name" value="MFS"/>
    <property type="match status" value="1"/>
</dbReference>
<dbReference type="InterPro" id="IPR052528">
    <property type="entry name" value="Sugar_transport-like"/>
</dbReference>
<accession>A0A480AQN2</accession>
<dbReference type="GO" id="GO:0022857">
    <property type="term" value="F:transmembrane transporter activity"/>
    <property type="evidence" value="ECO:0007669"/>
    <property type="project" value="InterPro"/>
</dbReference>
<dbReference type="Pfam" id="PF07690">
    <property type="entry name" value="MFS_1"/>
    <property type="match status" value="2"/>
</dbReference>
<keyword evidence="1 4" id="KW-0812">Transmembrane</keyword>
<keyword evidence="7" id="KW-1185">Reference proteome</keyword>
<evidence type="ECO:0000256" key="3">
    <source>
        <dbReference type="ARBA" id="ARBA00023136"/>
    </source>
</evidence>
<feature type="transmembrane region" description="Helical" evidence="4">
    <location>
        <begin position="253"/>
        <end position="276"/>
    </location>
</feature>
<evidence type="ECO:0000259" key="5">
    <source>
        <dbReference type="PROSITE" id="PS50850"/>
    </source>
</evidence>
<dbReference type="Proteomes" id="UP000301751">
    <property type="component" value="Unassembled WGS sequence"/>
</dbReference>
<feature type="transmembrane region" description="Helical" evidence="4">
    <location>
        <begin position="116"/>
        <end position="136"/>
    </location>
</feature>
<dbReference type="PANTHER" id="PTHR23526">
    <property type="entry name" value="INTEGRAL MEMBRANE TRANSPORT PROTEIN-RELATED"/>
    <property type="match status" value="1"/>
</dbReference>
<dbReference type="EMBL" id="BJCL01000001">
    <property type="protein sequence ID" value="GCL61048.1"/>
    <property type="molecule type" value="Genomic_DNA"/>
</dbReference>
<feature type="transmembrane region" description="Helical" evidence="4">
    <location>
        <begin position="48"/>
        <end position="69"/>
    </location>
</feature>
<feature type="transmembrane region" description="Helical" evidence="4">
    <location>
        <begin position="177"/>
        <end position="194"/>
    </location>
</feature>
<dbReference type="SUPFAM" id="SSF103473">
    <property type="entry name" value="MFS general substrate transporter"/>
    <property type="match status" value="1"/>
</dbReference>
<evidence type="ECO:0000256" key="1">
    <source>
        <dbReference type="ARBA" id="ARBA00022692"/>
    </source>
</evidence>
<dbReference type="InterPro" id="IPR036259">
    <property type="entry name" value="MFS_trans_sf"/>
</dbReference>
<evidence type="ECO:0000313" key="7">
    <source>
        <dbReference type="Proteomes" id="UP000301751"/>
    </source>
</evidence>
<evidence type="ECO:0000313" key="6">
    <source>
        <dbReference type="EMBL" id="GCL61048.1"/>
    </source>
</evidence>
<name>A0A480AQN2_9BURK</name>
<comment type="caution">
    <text evidence="6">The sequence shown here is derived from an EMBL/GenBank/DDBJ whole genome shotgun (WGS) entry which is preliminary data.</text>
</comment>
<feature type="transmembrane region" description="Helical" evidence="4">
    <location>
        <begin position="148"/>
        <end position="171"/>
    </location>
</feature>
<dbReference type="Gene3D" id="1.20.1250.20">
    <property type="entry name" value="MFS general substrate transporter like domains"/>
    <property type="match status" value="1"/>
</dbReference>